<sequence>MFTMKRKSHASILLNDYVIRALVSKGPTLDQPVIYETPLPRNAVHEGAIMDEMAIYELIKENIPNWGGKKQNVRFLVPDTSVLLKTFEHPADVSGKKLKEFVQMELGNSIHLPFQEPLIDVHDSVEGDGKAVLFAAPPDEVGKMIGLLLDNHLNPQIADIRALCNLRLLEHIEFIDSNRTYLVTDWSINEFSICIFSNGEVEFLRFQTVDTDPDKWEQDILENDEVEFHYTGDLDDFRRATTDQVLEIDRMMNFFKFSLHKGEKVVDEIIVMGDHPLLHLIEALLRDNLPTPISIVDDAVIEEHFPNCKAKHATLLGLALKEVNE</sequence>
<dbReference type="Gene3D" id="3.30.1490.300">
    <property type="match status" value="1"/>
</dbReference>
<dbReference type="InterPro" id="IPR005883">
    <property type="entry name" value="PilM"/>
</dbReference>
<name>A0ABR8XRH5_9BACL</name>
<protein>
    <submittedName>
        <fullName evidence="1">Pilus assembly protein PilM</fullName>
    </submittedName>
</protein>
<reference evidence="1 2" key="1">
    <citation type="submission" date="2020-08" db="EMBL/GenBank/DDBJ databases">
        <title>A Genomic Blueprint of the Chicken Gut Microbiome.</title>
        <authorList>
            <person name="Gilroy R."/>
            <person name="Ravi A."/>
            <person name="Getino M."/>
            <person name="Pursley I."/>
            <person name="Horton D.L."/>
            <person name="Alikhan N.-F."/>
            <person name="Baker D."/>
            <person name="Gharbi K."/>
            <person name="Hall N."/>
            <person name="Watson M."/>
            <person name="Adriaenssens E.M."/>
            <person name="Foster-Nyarko E."/>
            <person name="Jarju S."/>
            <person name="Secka A."/>
            <person name="Antonio M."/>
            <person name="Oren A."/>
            <person name="Chaudhuri R."/>
            <person name="La Ragione R.M."/>
            <person name="Hildebrand F."/>
            <person name="Pallen M.J."/>
        </authorList>
    </citation>
    <scope>NUCLEOTIDE SEQUENCE [LARGE SCALE GENOMIC DNA]</scope>
    <source>
        <strain evidence="1 2">Sa1YVA6</strain>
    </source>
</reference>
<organism evidence="1 2">
    <name type="scientific">Solibacillus merdavium</name>
    <dbReference type="NCBI Taxonomy" id="2762218"/>
    <lineage>
        <taxon>Bacteria</taxon>
        <taxon>Bacillati</taxon>
        <taxon>Bacillota</taxon>
        <taxon>Bacilli</taxon>
        <taxon>Bacillales</taxon>
        <taxon>Caryophanaceae</taxon>
        <taxon>Solibacillus</taxon>
    </lineage>
</organism>
<gene>
    <name evidence="1" type="primary">pilM</name>
    <name evidence="1" type="ORF">H9632_15855</name>
</gene>
<dbReference type="RefSeq" id="WP_191705042.1">
    <property type="nucleotide sequence ID" value="NZ_JACSPW010000018.1"/>
</dbReference>
<dbReference type="Gene3D" id="3.30.420.40">
    <property type="match status" value="2"/>
</dbReference>
<dbReference type="Pfam" id="PF11104">
    <property type="entry name" value="PilM_2"/>
    <property type="match status" value="1"/>
</dbReference>
<evidence type="ECO:0000313" key="1">
    <source>
        <dbReference type="EMBL" id="MBD8034544.1"/>
    </source>
</evidence>
<proteinExistence type="predicted"/>
<accession>A0ABR8XRH5</accession>
<comment type="caution">
    <text evidence="1">The sequence shown here is derived from an EMBL/GenBank/DDBJ whole genome shotgun (WGS) entry which is preliminary data.</text>
</comment>
<evidence type="ECO:0000313" key="2">
    <source>
        <dbReference type="Proteomes" id="UP000600565"/>
    </source>
</evidence>
<keyword evidence="2" id="KW-1185">Reference proteome</keyword>
<dbReference type="EMBL" id="JACSPW010000018">
    <property type="protein sequence ID" value="MBD8034544.1"/>
    <property type="molecule type" value="Genomic_DNA"/>
</dbReference>
<dbReference type="Proteomes" id="UP000600565">
    <property type="component" value="Unassembled WGS sequence"/>
</dbReference>